<keyword evidence="12" id="KW-1185">Reference proteome</keyword>
<keyword evidence="6 9" id="KW-1133">Transmembrane helix</keyword>
<evidence type="ECO:0000256" key="3">
    <source>
        <dbReference type="ARBA" id="ARBA00022475"/>
    </source>
</evidence>
<evidence type="ECO:0000256" key="9">
    <source>
        <dbReference type="SAM" id="Phobius"/>
    </source>
</evidence>
<dbReference type="EMBL" id="JAPFQP010000001">
    <property type="protein sequence ID" value="MCX2718451.1"/>
    <property type="molecule type" value="Genomic_DNA"/>
</dbReference>
<proteinExistence type="inferred from homology"/>
<feature type="transmembrane region" description="Helical" evidence="9">
    <location>
        <begin position="185"/>
        <end position="203"/>
    </location>
</feature>
<dbReference type="GO" id="GO:0016410">
    <property type="term" value="F:N-acyltransferase activity"/>
    <property type="evidence" value="ECO:0007669"/>
    <property type="project" value="InterPro"/>
</dbReference>
<dbReference type="GO" id="GO:0042158">
    <property type="term" value="P:lipoprotein biosynthetic process"/>
    <property type="evidence" value="ECO:0007669"/>
    <property type="project" value="InterPro"/>
</dbReference>
<keyword evidence="8" id="KW-0012">Acyltransferase</keyword>
<sequence length="542" mass="60371">MKTIKRYLSNPYLALVLGMFFMVLGSAKWTVFLGPWFGLVFFLYFMRNVKLWKALVFGFLAFLFSGYVGVNEVFPAPLPVLIIILLIISAKSLIPYLIDRISNAGERGFVGTLIFPSAFVALEYLNSLQSGDVWSSIANTQYQFPAIQQIASVFGIWGISFLIAWFASLVNWMTTHQWKWSHIRTGSLIAGAVYVLVLAFGVIRISQADYNTSETVKVAGVTIDNSNITMTMYHDAFGKTIEIHPDISQTSPELQEASRAMVPFIEDPFADRFTNSRKAIEANLDLLFSKTSRLADQGAKIIVWSEAIGLTLSNQEDAVIERAKMLAREKQIYLFASLGVINPGPYSPDRLLLVNKTITLTPEGELANTYLKSNPVPFAEQEYGSDDIIPAIESPYGKLSPVICYDADFPGFLRQTNQIGTDILLVPSGDWKAIDPYHAYMSSLRGIENGVSVVRPVSRATSIATDPYGNLLGSTDFYSSEEKTLMVNVPMKGINTIYNRIGDLLPYTALILSSFIVLEALLKLFMRRRTISKRQKPNVVNA</sequence>
<evidence type="ECO:0000313" key="11">
    <source>
        <dbReference type="EMBL" id="MCX2718451.1"/>
    </source>
</evidence>
<dbReference type="InterPro" id="IPR003010">
    <property type="entry name" value="C-N_Hydrolase"/>
</dbReference>
<reference evidence="11" key="1">
    <citation type="submission" date="2022-11" db="EMBL/GenBank/DDBJ databases">
        <title>The characterization of three novel Bacteroidetes species and genomic analysis of their roles in tidal elemental geochemical cycles.</title>
        <authorList>
            <person name="Ma K.-J."/>
        </authorList>
    </citation>
    <scope>NUCLEOTIDE SEQUENCE</scope>
    <source>
        <strain evidence="11">M415</strain>
    </source>
</reference>
<keyword evidence="7 9" id="KW-0472">Membrane</keyword>
<name>A0AAE3MIZ9_9FLAO</name>
<dbReference type="Pfam" id="PF20154">
    <property type="entry name" value="LNT_N"/>
    <property type="match status" value="1"/>
</dbReference>
<comment type="caution">
    <text evidence="11">The sequence shown here is derived from an EMBL/GenBank/DDBJ whole genome shotgun (WGS) entry which is preliminary data.</text>
</comment>
<dbReference type="InterPro" id="IPR036526">
    <property type="entry name" value="C-N_Hydrolase_sf"/>
</dbReference>
<dbReference type="InterPro" id="IPR045378">
    <property type="entry name" value="LNT_N"/>
</dbReference>
<evidence type="ECO:0000256" key="1">
    <source>
        <dbReference type="ARBA" id="ARBA00004651"/>
    </source>
</evidence>
<dbReference type="InterPro" id="IPR004563">
    <property type="entry name" value="Apolipo_AcylTrfase"/>
</dbReference>
<dbReference type="AlphaFoldDB" id="A0AAE3MIZ9"/>
<evidence type="ECO:0000259" key="10">
    <source>
        <dbReference type="PROSITE" id="PS50263"/>
    </source>
</evidence>
<organism evidence="11 12">
    <name type="scientific">Lentiprolixibacter aurantiacus</name>
    <dbReference type="NCBI Taxonomy" id="2993939"/>
    <lineage>
        <taxon>Bacteria</taxon>
        <taxon>Pseudomonadati</taxon>
        <taxon>Bacteroidota</taxon>
        <taxon>Flavobacteriia</taxon>
        <taxon>Flavobacteriales</taxon>
        <taxon>Flavobacteriaceae</taxon>
        <taxon>Lentiprolixibacter</taxon>
    </lineage>
</organism>
<dbReference type="Proteomes" id="UP001207116">
    <property type="component" value="Unassembled WGS sequence"/>
</dbReference>
<comment type="subcellular location">
    <subcellularLocation>
        <location evidence="1">Cell membrane</location>
        <topology evidence="1">Multi-pass membrane protein</topology>
    </subcellularLocation>
</comment>
<dbReference type="PANTHER" id="PTHR38686">
    <property type="entry name" value="APOLIPOPROTEIN N-ACYLTRANSFERASE"/>
    <property type="match status" value="1"/>
</dbReference>
<feature type="transmembrane region" description="Helical" evidence="9">
    <location>
        <begin position="109"/>
        <end position="126"/>
    </location>
</feature>
<accession>A0AAE3MIZ9</accession>
<feature type="transmembrane region" description="Helical" evidence="9">
    <location>
        <begin position="504"/>
        <end position="526"/>
    </location>
</feature>
<dbReference type="SUPFAM" id="SSF56317">
    <property type="entry name" value="Carbon-nitrogen hydrolase"/>
    <property type="match status" value="1"/>
</dbReference>
<evidence type="ECO:0000256" key="7">
    <source>
        <dbReference type="ARBA" id="ARBA00023136"/>
    </source>
</evidence>
<feature type="transmembrane region" description="Helical" evidence="9">
    <location>
        <begin position="12"/>
        <end position="44"/>
    </location>
</feature>
<gene>
    <name evidence="11" type="ORF">OO016_02440</name>
</gene>
<evidence type="ECO:0000256" key="8">
    <source>
        <dbReference type="ARBA" id="ARBA00023315"/>
    </source>
</evidence>
<dbReference type="GO" id="GO:0005886">
    <property type="term" value="C:plasma membrane"/>
    <property type="evidence" value="ECO:0007669"/>
    <property type="project" value="UniProtKB-SubCell"/>
</dbReference>
<keyword evidence="5 9" id="KW-0812">Transmembrane</keyword>
<protein>
    <recommendedName>
        <fullName evidence="10">CN hydrolase domain-containing protein</fullName>
    </recommendedName>
</protein>
<feature type="transmembrane region" description="Helical" evidence="9">
    <location>
        <begin position="146"/>
        <end position="173"/>
    </location>
</feature>
<evidence type="ECO:0000256" key="4">
    <source>
        <dbReference type="ARBA" id="ARBA00022679"/>
    </source>
</evidence>
<feature type="transmembrane region" description="Helical" evidence="9">
    <location>
        <begin position="51"/>
        <end position="70"/>
    </location>
</feature>
<feature type="transmembrane region" description="Helical" evidence="9">
    <location>
        <begin position="76"/>
        <end position="97"/>
    </location>
</feature>
<dbReference type="RefSeq" id="WP_266010534.1">
    <property type="nucleotide sequence ID" value="NZ_JAPFQP010000001.1"/>
</dbReference>
<keyword evidence="3" id="KW-1003">Cell membrane</keyword>
<evidence type="ECO:0000313" key="12">
    <source>
        <dbReference type="Proteomes" id="UP001207116"/>
    </source>
</evidence>
<dbReference type="PANTHER" id="PTHR38686:SF1">
    <property type="entry name" value="APOLIPOPROTEIN N-ACYLTRANSFERASE"/>
    <property type="match status" value="1"/>
</dbReference>
<evidence type="ECO:0000256" key="5">
    <source>
        <dbReference type="ARBA" id="ARBA00022692"/>
    </source>
</evidence>
<comment type="similarity">
    <text evidence="2">Belongs to the CN hydrolase family. Apolipoprotein N-acyltransferase subfamily.</text>
</comment>
<dbReference type="PROSITE" id="PS50263">
    <property type="entry name" value="CN_HYDROLASE"/>
    <property type="match status" value="1"/>
</dbReference>
<evidence type="ECO:0000256" key="2">
    <source>
        <dbReference type="ARBA" id="ARBA00010065"/>
    </source>
</evidence>
<dbReference type="Pfam" id="PF00795">
    <property type="entry name" value="CN_hydrolase"/>
    <property type="match status" value="1"/>
</dbReference>
<keyword evidence="4" id="KW-0808">Transferase</keyword>
<feature type="domain" description="CN hydrolase" evidence="10">
    <location>
        <begin position="261"/>
        <end position="491"/>
    </location>
</feature>
<dbReference type="Gene3D" id="3.60.110.10">
    <property type="entry name" value="Carbon-nitrogen hydrolase"/>
    <property type="match status" value="1"/>
</dbReference>
<evidence type="ECO:0000256" key="6">
    <source>
        <dbReference type="ARBA" id="ARBA00022989"/>
    </source>
</evidence>